<dbReference type="RefSeq" id="WP_166399462.1">
    <property type="nucleotide sequence ID" value="NZ_JAANAS010000033.1"/>
</dbReference>
<sequence length="728" mass="84441">MRIFYFILVSSLLFACTSSKQVKRTASPSATEFDANFFEHPNEKSSVFGRYFFPQGDLRALVIYVDFEEEFLDPKVHDDLKYWPIGEDFPMHNEKSIIQKNQSLIWGYQDYAQFKNHDANANKNLDNLSAFFYEMSNQKFRFYFETLKHPETQKAISIKIDPTKVTSSSAGRNELNRLVFEKIRSIYPSDYDWSRFDSRKNSPNYQGINQSDFVKENEYADHQLDFVILLFRNSPHWKPHPNGSKNGVQWRKAIMGTGANEVIGNKNGTPIKVSHEGIRVFNTHRNLHHELEIILHEISHAMLSLPHYNGANKAEGNYFFYPYGWGMMDTYARTISIANAWERWYAGWTEITHDVQANKNFDSTYLLKDYLRKNESMRIKLPHQDNEYLWIEYRKNKHPFYGRGRKNKDRYGEKIEQNQLGVFAFTEKVASSRTQVFSTNSQGTNGIKTLYGKGNFDYVFDDFYLRHYAWNNWALNLTNQGKNAYGGQNEAMLFRHDFNENNKIDQPTGNNGAGSKYIDGHNVYEINQEIVRGHYLPNAPIKKSKISAFTNPPITNFQAMNWEKNQLAPVILHSLSIEFSKDKNNDLLLSVNYKDGIIEDDFRMTGPIILPAGEVIQLKKNNTLQMNKSKTVNRYRAVDGDFIEPTNFTVEAEGKLILNENSTWLIQENTSVNLTDGSFFEMHENAKIIVENAKLIVGEVQLSIHPTAKVIIDQVAFSAEEFFRIKNE</sequence>
<evidence type="ECO:0000313" key="1">
    <source>
        <dbReference type="EMBL" id="NGZ89193.1"/>
    </source>
</evidence>
<accession>A0A967DYJ5</accession>
<dbReference type="EMBL" id="JAANAS010000033">
    <property type="protein sequence ID" value="NGZ89193.1"/>
    <property type="molecule type" value="Genomic_DNA"/>
</dbReference>
<keyword evidence="2" id="KW-1185">Reference proteome</keyword>
<dbReference type="PROSITE" id="PS51257">
    <property type="entry name" value="PROKAR_LIPOPROTEIN"/>
    <property type="match status" value="1"/>
</dbReference>
<evidence type="ECO:0000313" key="2">
    <source>
        <dbReference type="Proteomes" id="UP000643701"/>
    </source>
</evidence>
<gene>
    <name evidence="1" type="ORF">G7034_02895</name>
</gene>
<reference evidence="1" key="1">
    <citation type="submission" date="2020-03" db="EMBL/GenBank/DDBJ databases">
        <title>Psychroflexus Maritimus sp. nov., isolate from marine sediment.</title>
        <authorList>
            <person name="Zhong Y.-L."/>
        </authorList>
    </citation>
    <scope>NUCLEOTIDE SEQUENCE</scope>
    <source>
        <strain evidence="1">C1</strain>
    </source>
</reference>
<dbReference type="Proteomes" id="UP000643701">
    <property type="component" value="Unassembled WGS sequence"/>
</dbReference>
<name>A0A967DYJ5_9FLAO</name>
<dbReference type="AlphaFoldDB" id="A0A967DYJ5"/>
<proteinExistence type="predicted"/>
<comment type="caution">
    <text evidence="1">The sequence shown here is derived from an EMBL/GenBank/DDBJ whole genome shotgun (WGS) entry which is preliminary data.</text>
</comment>
<organism evidence="1 2">
    <name type="scientific">Psychroflexus maritimus</name>
    <dbReference type="NCBI Taxonomy" id="2714865"/>
    <lineage>
        <taxon>Bacteria</taxon>
        <taxon>Pseudomonadati</taxon>
        <taxon>Bacteroidota</taxon>
        <taxon>Flavobacteriia</taxon>
        <taxon>Flavobacteriales</taxon>
        <taxon>Flavobacteriaceae</taxon>
        <taxon>Psychroflexus</taxon>
    </lineage>
</organism>
<protein>
    <submittedName>
        <fullName evidence="1">Uncharacterized protein</fullName>
    </submittedName>
</protein>